<dbReference type="Pfam" id="PF03306">
    <property type="entry name" value="AAL_decarboxy"/>
    <property type="match status" value="1"/>
</dbReference>
<keyword evidence="7 9" id="KW-0005">Acetoin biosynthesis</keyword>
<comment type="similarity">
    <text evidence="3 9">Belongs to the alpha-acetolactate decarboxylase family.</text>
</comment>
<dbReference type="EC" id="4.1.1.5" evidence="4 9"/>
<evidence type="ECO:0000256" key="2">
    <source>
        <dbReference type="ARBA" id="ARBA00005170"/>
    </source>
</evidence>
<evidence type="ECO:0000256" key="5">
    <source>
        <dbReference type="ARBA" id="ARBA00020164"/>
    </source>
</evidence>
<name>A0ABS8YC74_9BACL</name>
<dbReference type="PANTHER" id="PTHR35524:SF1">
    <property type="entry name" value="ALPHA-ACETOLACTATE DECARBOXYLASE"/>
    <property type="match status" value="1"/>
</dbReference>
<keyword evidence="6 9" id="KW-0210">Decarboxylase</keyword>
<evidence type="ECO:0000256" key="9">
    <source>
        <dbReference type="PIRNR" id="PIRNR001332"/>
    </source>
</evidence>
<organism evidence="10 11">
    <name type="scientific">Paenibacillus profundus</name>
    <dbReference type="NCBI Taxonomy" id="1173085"/>
    <lineage>
        <taxon>Bacteria</taxon>
        <taxon>Bacillati</taxon>
        <taxon>Bacillota</taxon>
        <taxon>Bacilli</taxon>
        <taxon>Bacillales</taxon>
        <taxon>Paenibacillaceae</taxon>
        <taxon>Paenibacillus</taxon>
    </lineage>
</organism>
<dbReference type="PIRSF" id="PIRSF001332">
    <property type="entry name" value="Acetolac_decarb"/>
    <property type="match status" value="1"/>
</dbReference>
<reference evidence="10 11" key="1">
    <citation type="submission" date="2021-11" db="EMBL/GenBank/DDBJ databases">
        <title>Draft genome sequence of Paenibacillus profundus YoMME, a new Gram-positive bacteria with exoelectrogenic properties.</title>
        <authorList>
            <person name="Hubenova Y."/>
            <person name="Hubenova E."/>
            <person name="Manasiev Y."/>
            <person name="Peykov S."/>
            <person name="Mitov M."/>
        </authorList>
    </citation>
    <scope>NUCLEOTIDE SEQUENCE [LARGE SCALE GENOMIC DNA]</scope>
    <source>
        <strain evidence="10 11">YoMME</strain>
    </source>
</reference>
<evidence type="ECO:0000256" key="6">
    <source>
        <dbReference type="ARBA" id="ARBA00022793"/>
    </source>
</evidence>
<accession>A0ABS8YC74</accession>
<sequence length="229" mass="25375">MSALLDGVYEGSMTMKELARHGDFGLGTFDELDGELIAFDGEFYHLRHDGSVNSVHAEEMTPFASVTYFQPETTFAIDRPLNRMELETLIDSFLPSENLFYALRMDGQFEQVVTRTVTKQKRPYPTLVEATKSQPVFTLNQVEGTMAGFRMPEFAQGLSVAGYHLHFVDDNRTGGGHVLDFTLLSGTIQIGKPAELHLHFPETSGFMNADLTGRDVAGEIELAEGGTSR</sequence>
<comment type="pathway">
    <text evidence="2 9">Polyol metabolism; (R,R)-butane-2,3-diol biosynthesis; (R,R)-butane-2,3-diol from pyruvate: step 2/3.</text>
</comment>
<evidence type="ECO:0000256" key="7">
    <source>
        <dbReference type="ARBA" id="ARBA00023061"/>
    </source>
</evidence>
<dbReference type="PANTHER" id="PTHR35524">
    <property type="entry name" value="ALPHA-ACETOLACTATE DECARBOXYLASE"/>
    <property type="match status" value="1"/>
</dbReference>
<dbReference type="EMBL" id="JAJNBZ010000004">
    <property type="protein sequence ID" value="MCE5169201.1"/>
    <property type="molecule type" value="Genomic_DNA"/>
</dbReference>
<evidence type="ECO:0000313" key="10">
    <source>
        <dbReference type="EMBL" id="MCE5169201.1"/>
    </source>
</evidence>
<comment type="caution">
    <text evidence="10">The sequence shown here is derived from an EMBL/GenBank/DDBJ whole genome shotgun (WGS) entry which is preliminary data.</text>
</comment>
<evidence type="ECO:0000256" key="3">
    <source>
        <dbReference type="ARBA" id="ARBA00007106"/>
    </source>
</evidence>
<evidence type="ECO:0000256" key="1">
    <source>
        <dbReference type="ARBA" id="ARBA00001784"/>
    </source>
</evidence>
<proteinExistence type="inferred from homology"/>
<evidence type="ECO:0000256" key="4">
    <source>
        <dbReference type="ARBA" id="ARBA00013204"/>
    </source>
</evidence>
<dbReference type="SUPFAM" id="SSF117856">
    <property type="entry name" value="AF0104/ALDC/Ptd012-like"/>
    <property type="match status" value="1"/>
</dbReference>
<gene>
    <name evidence="10" type="primary">budA</name>
    <name evidence="10" type="ORF">LQV63_07750</name>
</gene>
<dbReference type="Proteomes" id="UP001199916">
    <property type="component" value="Unassembled WGS sequence"/>
</dbReference>
<dbReference type="InterPro" id="IPR005128">
    <property type="entry name" value="Acetolactate_a_deCO2ase"/>
</dbReference>
<keyword evidence="8 9" id="KW-0456">Lyase</keyword>
<dbReference type="Gene3D" id="3.30.1330.80">
    <property type="entry name" value="Hypothetical protein, similar to alpha- acetolactate decarboxylase, domain 2"/>
    <property type="match status" value="2"/>
</dbReference>
<evidence type="ECO:0000313" key="11">
    <source>
        <dbReference type="Proteomes" id="UP001199916"/>
    </source>
</evidence>
<protein>
    <recommendedName>
        <fullName evidence="5 9">Alpha-acetolactate decarboxylase</fullName>
        <ecNumber evidence="4 9">4.1.1.5</ecNumber>
    </recommendedName>
</protein>
<keyword evidence="11" id="KW-1185">Reference proteome</keyword>
<dbReference type="CDD" id="cd17299">
    <property type="entry name" value="acetolactate_decarboxylase"/>
    <property type="match status" value="1"/>
</dbReference>
<evidence type="ECO:0000256" key="8">
    <source>
        <dbReference type="ARBA" id="ARBA00023239"/>
    </source>
</evidence>
<dbReference type="GO" id="GO:0047605">
    <property type="term" value="F:acetolactate decarboxylase activity"/>
    <property type="evidence" value="ECO:0007669"/>
    <property type="project" value="UniProtKB-EC"/>
</dbReference>
<comment type="catalytic activity">
    <reaction evidence="1 9">
        <text>(2S)-2-acetolactate + H(+) = (R)-acetoin + CO2</text>
        <dbReference type="Rhea" id="RHEA:21580"/>
        <dbReference type="ChEBI" id="CHEBI:15378"/>
        <dbReference type="ChEBI" id="CHEBI:15686"/>
        <dbReference type="ChEBI" id="CHEBI:16526"/>
        <dbReference type="ChEBI" id="CHEBI:58476"/>
        <dbReference type="EC" id="4.1.1.5"/>
    </reaction>
</comment>
<dbReference type="NCBIfam" id="TIGR01252">
    <property type="entry name" value="acetolac_decarb"/>
    <property type="match status" value="1"/>
</dbReference>